<feature type="compositionally biased region" description="Basic residues" evidence="2">
    <location>
        <begin position="61"/>
        <end position="70"/>
    </location>
</feature>
<protein>
    <recommendedName>
        <fullName evidence="3">DhaL domain-containing protein</fullName>
    </recommendedName>
</protein>
<dbReference type="SUPFAM" id="SSF82549">
    <property type="entry name" value="DAK1/DegV-like"/>
    <property type="match status" value="1"/>
</dbReference>
<dbReference type="Gene3D" id="3.40.50.10170">
    <property type="match status" value="1"/>
</dbReference>
<gene>
    <name evidence="4" type="ORF">C6N40_04480</name>
</gene>
<feature type="region of interest" description="Disordered" evidence="2">
    <location>
        <begin position="104"/>
        <end position="125"/>
    </location>
</feature>
<name>A0A2P6MAA0_9GAMM</name>
<dbReference type="InterPro" id="IPR003797">
    <property type="entry name" value="DegV"/>
</dbReference>
<evidence type="ECO:0000313" key="5">
    <source>
        <dbReference type="Proteomes" id="UP000241736"/>
    </source>
</evidence>
<dbReference type="PROSITE" id="PS51482">
    <property type="entry name" value="DEGV"/>
    <property type="match status" value="1"/>
</dbReference>
<feature type="region of interest" description="Disordered" evidence="2">
    <location>
        <begin position="23"/>
        <end position="70"/>
    </location>
</feature>
<comment type="caution">
    <text evidence="4">The sequence shown here is derived from an EMBL/GenBank/DDBJ whole genome shotgun (WGS) entry which is preliminary data.</text>
</comment>
<organism evidence="4 5">
    <name type="scientific">Arenimonas caeni</name>
    <dbReference type="NCBI Taxonomy" id="2058085"/>
    <lineage>
        <taxon>Bacteria</taxon>
        <taxon>Pseudomonadati</taxon>
        <taxon>Pseudomonadota</taxon>
        <taxon>Gammaproteobacteria</taxon>
        <taxon>Lysobacterales</taxon>
        <taxon>Lysobacteraceae</taxon>
        <taxon>Arenimonas</taxon>
    </lineage>
</organism>
<dbReference type="SMART" id="SM01120">
    <property type="entry name" value="Dak2"/>
    <property type="match status" value="1"/>
</dbReference>
<dbReference type="Pfam" id="PF21645">
    <property type="entry name" value="FakA-like_M"/>
    <property type="match status" value="1"/>
</dbReference>
<dbReference type="InterPro" id="IPR036117">
    <property type="entry name" value="DhaL_dom_sf"/>
</dbReference>
<dbReference type="GO" id="GO:0008289">
    <property type="term" value="F:lipid binding"/>
    <property type="evidence" value="ECO:0007669"/>
    <property type="project" value="UniProtKB-KW"/>
</dbReference>
<accession>A0A2P6MAA0</accession>
<dbReference type="Pfam" id="PF02734">
    <property type="entry name" value="Dak2"/>
    <property type="match status" value="1"/>
</dbReference>
<dbReference type="AlphaFoldDB" id="A0A2P6MAA0"/>
<dbReference type="InterPro" id="IPR048394">
    <property type="entry name" value="FakA-like_M"/>
</dbReference>
<dbReference type="EMBL" id="PVLF01000004">
    <property type="protein sequence ID" value="PRH82907.1"/>
    <property type="molecule type" value="Genomic_DNA"/>
</dbReference>
<dbReference type="SUPFAM" id="SSF101473">
    <property type="entry name" value="DhaL-like"/>
    <property type="match status" value="1"/>
</dbReference>
<dbReference type="PANTHER" id="PTHR33434">
    <property type="entry name" value="DEGV DOMAIN-CONTAINING PROTEIN DR_1986-RELATED"/>
    <property type="match status" value="1"/>
</dbReference>
<feature type="compositionally biased region" description="Low complexity" evidence="2">
    <location>
        <begin position="109"/>
        <end position="119"/>
    </location>
</feature>
<keyword evidence="5" id="KW-1185">Reference proteome</keyword>
<reference evidence="4 5" key="1">
    <citation type="submission" date="2018-03" db="EMBL/GenBank/DDBJ databases">
        <title>Arenimonas caeni sp. nov., isolated from activated sludge.</title>
        <authorList>
            <person name="Liu H."/>
        </authorList>
    </citation>
    <scope>NUCLEOTIDE SEQUENCE [LARGE SCALE GENOMIC DNA]</scope>
    <source>
        <strain evidence="5">z29</strain>
    </source>
</reference>
<dbReference type="GO" id="GO:0006071">
    <property type="term" value="P:glycerol metabolic process"/>
    <property type="evidence" value="ECO:0007669"/>
    <property type="project" value="InterPro"/>
</dbReference>
<sequence>MVRVASGSVGGATAARRRLSRDFMPAGCGLPQAGARPRSADHAGQQRVPARGAAARDGATRAHRRRGPRGGRRLVAGAAAGLFGGFGRGLGARTRGGVGRHRFTGDGAAGQQGQAGSEQESMHGATSWGRFPLGCAARPKGCRRFYAAPAPPPVPVLRRCSMAFARASCRLRRHMKAVTLSFPRPLIRGPALRRALIAGARRVIAQRESLNKINVFPVPDGDTGSNLAFTLGGVLAGALSRRSQDAGDLLRRVGEDAVDGARGNSGAILAQFFTGVAEAAGSARALEPRALAEAVRAGANSARQALSEPREGTILSVISAFAEGLERRHDGDIGAWFRSALERSRQALAATPTQLAVLARAGVVDAGAQGFVDLLEGIHDFISSGAVDAAGVADDLTGDLEAAEAHGEIADADPEHRWCSECLLIGEGLDRAGLRAAVGELGSSCVVIAGSHSRLRLHAHVANPGQLFEVVARFGRVESPKADDMHAQARTAAGAAAVAVITDSAADLPDEVMQRFNIHMVPVRVNFGDEDYLDKVGLSTHEFYRKLRTELVLPKTSQPAPGDFRRQFEFLLSHHREMVYVGISRAVSGTLQSAETAVQRGHPDRSHVFDSGNASGGEGLLALRAAELAAQGADGASIMADLARLKPLTRTWALARDISHAVRGGRIPAWAKPMVEWLGLTPMAAVKPHGRLGVVGGLFGKSRLPERFAAYVARRAPPGSRYRLVVGHCDAPEDGERLLAALRGRLDIADGWLVETGSAIGAHAGPGALVVSLQPAD</sequence>
<dbReference type="InterPro" id="IPR004007">
    <property type="entry name" value="DhaL_dom"/>
</dbReference>
<dbReference type="Proteomes" id="UP000241736">
    <property type="component" value="Unassembled WGS sequence"/>
</dbReference>
<dbReference type="Gene3D" id="1.25.40.340">
    <property type="match status" value="1"/>
</dbReference>
<evidence type="ECO:0000259" key="3">
    <source>
        <dbReference type="PROSITE" id="PS51480"/>
    </source>
</evidence>
<dbReference type="NCBIfam" id="TIGR00762">
    <property type="entry name" value="DegV"/>
    <property type="match status" value="1"/>
</dbReference>
<dbReference type="InterPro" id="IPR033470">
    <property type="entry name" value="FakA-like_C"/>
</dbReference>
<evidence type="ECO:0000256" key="2">
    <source>
        <dbReference type="SAM" id="MobiDB-lite"/>
    </source>
</evidence>
<dbReference type="SMART" id="SM01121">
    <property type="entry name" value="Dak1_2"/>
    <property type="match status" value="1"/>
</dbReference>
<feature type="domain" description="DhaL" evidence="3">
    <location>
        <begin position="190"/>
        <end position="380"/>
    </location>
</feature>
<dbReference type="InterPro" id="IPR043168">
    <property type="entry name" value="DegV_C"/>
</dbReference>
<evidence type="ECO:0000313" key="4">
    <source>
        <dbReference type="EMBL" id="PRH82907.1"/>
    </source>
</evidence>
<proteinExistence type="predicted"/>
<dbReference type="PROSITE" id="PS51480">
    <property type="entry name" value="DHAL"/>
    <property type="match status" value="1"/>
</dbReference>
<evidence type="ECO:0000256" key="1">
    <source>
        <dbReference type="ARBA" id="ARBA00023121"/>
    </source>
</evidence>
<dbReference type="Gene3D" id="3.30.1180.10">
    <property type="match status" value="1"/>
</dbReference>
<dbReference type="Pfam" id="PF02645">
    <property type="entry name" value="DegV"/>
    <property type="match status" value="1"/>
</dbReference>
<dbReference type="PANTHER" id="PTHR33434:SF2">
    <property type="entry name" value="FATTY ACID-BINDING PROTEIN TM_1468"/>
    <property type="match status" value="1"/>
</dbReference>
<dbReference type="GO" id="GO:0004371">
    <property type="term" value="F:glycerone kinase activity"/>
    <property type="evidence" value="ECO:0007669"/>
    <property type="project" value="InterPro"/>
</dbReference>
<dbReference type="InterPro" id="IPR050270">
    <property type="entry name" value="DegV_domain_contain"/>
</dbReference>
<keyword evidence="1" id="KW-0446">Lipid-binding</keyword>